<dbReference type="eggNOG" id="KOG1809">
    <property type="taxonomic scope" value="Eukaryota"/>
</dbReference>
<keyword evidence="2" id="KW-0813">Transport</keyword>
<dbReference type="GeneID" id="20090271"/>
<reference evidence="6" key="1">
    <citation type="submission" date="2013-12" db="EMBL/GenBank/DDBJ databases">
        <title>The Genome Sequence of Aphanomyces invadans NJM9701.</title>
        <authorList>
            <consortium name="The Broad Institute Genomics Platform"/>
            <person name="Russ C."/>
            <person name="Tyler B."/>
            <person name="van West P."/>
            <person name="Dieguez-Uribeondo J."/>
            <person name="Young S.K."/>
            <person name="Zeng Q."/>
            <person name="Gargeya S."/>
            <person name="Fitzgerald M."/>
            <person name="Abouelleil A."/>
            <person name="Alvarado L."/>
            <person name="Chapman S.B."/>
            <person name="Gainer-Dewar J."/>
            <person name="Goldberg J."/>
            <person name="Griggs A."/>
            <person name="Gujja S."/>
            <person name="Hansen M."/>
            <person name="Howarth C."/>
            <person name="Imamovic A."/>
            <person name="Ireland A."/>
            <person name="Larimer J."/>
            <person name="McCowan C."/>
            <person name="Murphy C."/>
            <person name="Pearson M."/>
            <person name="Poon T.W."/>
            <person name="Priest M."/>
            <person name="Roberts A."/>
            <person name="Saif S."/>
            <person name="Shea T."/>
            <person name="Sykes S."/>
            <person name="Wortman J."/>
            <person name="Nusbaum C."/>
            <person name="Birren B."/>
        </authorList>
    </citation>
    <scope>NUCLEOTIDE SEQUENCE [LARGE SCALE GENOMIC DNA]</scope>
    <source>
        <strain evidence="6">NJM9701</strain>
    </source>
</reference>
<dbReference type="RefSeq" id="XP_008878864.1">
    <property type="nucleotide sequence ID" value="XM_008880642.1"/>
</dbReference>
<dbReference type="Pfam" id="PF25036">
    <property type="entry name" value="VPS13_VAB"/>
    <property type="match status" value="1"/>
</dbReference>
<evidence type="ECO:0000256" key="2">
    <source>
        <dbReference type="ARBA" id="ARBA00022448"/>
    </source>
</evidence>
<dbReference type="RefSeq" id="XP_008878865.1">
    <property type="nucleotide sequence ID" value="XM_008880643.1"/>
</dbReference>
<evidence type="ECO:0008006" key="7">
    <source>
        <dbReference type="Google" id="ProtNLM"/>
    </source>
</evidence>
<dbReference type="EMBL" id="KI913999">
    <property type="protein sequence ID" value="ETV92558.1"/>
    <property type="molecule type" value="Genomic_DNA"/>
</dbReference>
<sequence length="2824" mass="312951">MAKAVISSILQSQLGRYVDGLAPESLQVGLWSGELLLTNLKLKPNALAELNLPILVIQGSIAKVHVLVPWNQLGSASVQITLEGIYGVAVPNNELPTPEEVLVGIRNRLERAELMRQHQRHTTNGQHSASDPKEDESFFSRLTSRIMDNLLITIRDFHIRYEDVTSNPSTPFTFGVLLESFTIETTDEQGRKLFVDRSNAPPAKMHKVATLKNLTVYWDRLSKATSLQKSKNFETSMRNVIYSDFRQLDRRWLLLPPCSLSVRFTKNESQVFTKECPKYRIQATVTTLALHLSREQYDEMVFMYLAMRSRLAIEAHFWYNRHRPFLSITNYSIVWWDYAVRFYSKKKKLRFRWSVVRKMARDRKMYIALYKQHHLQHIPLSAEQLAYLQRLDDMFPLELTMRLRDMADAQLAKTKTEAQAAAAQSSWFGYFFGEGDSSKDVQEVLSAEGKADLKRAFDETVALEEAPVPEDCCIVVVDLTLQKGEIGLFAYKNVPLLTSEFTGSCLFQVQPASRWLLQLQLRRLNVLNWRCANADAAGRKFCALQVDHGRSATTNAPFEISVAATDVAAMRVRVSADPIRVVLDPVFLLQLMDFFSTNDTLNDVWEYATSSVQNYVFAEQEADMRAVVATKKHIMYDVLVDMKAPLFVLPEDATSNTTAMLVLDLGRFHVQDVATTPARAADVYSWQFDMTEIEVLLQQPKASNVVPIVPRFNVAFAVESSKNFQDSRIPFVSAKASMPSVIVNGAQDTIMSLGKLHASLLKQCKAYCNASSVSVHVADDVVPASAAQRDETLENDLTTKNDVDSCVLHLVWLIEFVQVNIDDTFRFNMRGTWFDYQARSSSTTVQARLQDLSMEDRCHAAQSPYYYLARTEDSSDLIQVTLATSTSPARVADTTVDVQFNVLHMQWNPSSIMMLYTMIAAYGSSMDGSTTTDLSASIMSQSTTLAKPTNATIPSLKVTAALKKFSVSFNKDELDRRLLTVTVANASLGYIGHQSGLFSVQGELGDMTGVDFSVKKAPTYSPFFGMDRSVEGSKSSVAKLLQFEYDVTGGATMPRLSLVLNSIRIVYFHQQILELVDYLFQGILGSLVNQTLLSATQLLLEPAASVVLDIRIEQPKILVPMEPLDVEHFLLTSSRLTLTHVPSTFAAYADSMLAVVRTRDNARSEFACDLKHVVLEHAGLYSSNGSGGYDDLMAKPMTLSISIIDVRSTHLEHDGKALPRFSIDCLMPHMHLKISRKHYLMFFRVLGENIGGDSLVSSAAAAIHQTDTGSNRPVVVYEYANADLEAATMALSFLMESFSCALDIGLTLETTNLTVCLNLLHHVNPLLHVSLANASVSNVMRCDSIMTIKYEWDDEAGTTFLDVALSHLHGKLIPHVLVDVSRFFALETNDEAPGATTAAVVAIPAPNRQTSFTMNMVATNVQLSLPQDLQVDHGVEFVVAANFDVAFESFTNHIEHLQQKLTLRASDCEALLQNANRQGCSDTLVQLIEPTTMGVTYLGFEPCPGHHQDKIDVSVSPIEVFLSYEDSRVLADVWATMQCDMQTSASPPSNATLTRSSSKPLQLASDRVVDVQRHITCDVASMQLTLINDCDGCDMGLLQLELPMCRVFMNATTTNDATTATGGCDLSFASSYYNPDSRVWHPLCPEWKLAASVMTNIPHVVKEDQLNSMQWHISADTLKLTATHGLLEALASAGGSLMKAKETTDDASLKHAAPCLIQNESGMPIEYWWSSDPRKKTRVEHKGADAIHYVHVKGKGAGVTRTYTSSDKEHGTLCINLLGMDTMPVQGIVVEQLGTRLHALVETCGSLSKLNVTCDTQLVGGHIVLTISSHLRVQSHLSNEIQLLVYDPTWKSPVELGNLRPLASTYIPIAYSTGSELRVRLNGPDWAYSSPIPIDAASTSTITVTCVHESSKVAVFCVALDNGVIELYEPYVLENKLPVSVMFQVKDAQSLPRGDDVVVGCKSAIWWCRSTPVFAFNVPGCETTNWLPLLRKRDGDTFSLTLKRLDRQPLTILVAISENKAKAVTITLLAEMWIINKTGVELLYGNDADDVYVPQARSVIGATNITLYSTPSALRFRMGLSNWTTRFKADPKRMNWQDECLAVTTSQGRLYEFGVSADYGTRHFGVLTTLVSITPRYVVVNRTPWTLVLLEDDGSLQTMDQVDHVINAGDAYSLWWAGGSRKALRASVVGLHGTSSWSDSFSINTPNTFDLIVPNDVDCPYLQVSVKTGGLSQATFVVDIARLDSEPDLEQSKWDVISYDIKVAGLDITLSDSTQSANDAFDLFGSSAMAEDVARFSISNIRFDSFKDRISTNSHLDIASVTLEDLLEGTKYPKVLTPSKAGHDFVQFTYVSKRHPKYAYIEELTLWVKDVHLQTSMKFVDRINTVVAEVSTHFATTPVDLLTYFTAFDSMEMTAITGRKCFFERCHIHPINVVVSFVRDKNDRIDPSAGFWISNLKFRIKDASIVLDEYKLSHAFATQESVVHAVGAFYVSSMKGQALNLIESIQVTSLVTGVVKDGVSSLVSTLIGKTDTSLASSASFRYESLSNQAIVAKHSAALAKRCTSPADVAVILNHLVYDWDGNHTGLEARACMALGIVNNSRQSVVLQVFLKDGAETRLLPTGRNYLDGASTQHWTSDRALIVFAWGYTPTLLTTGDICLQLQSNAFNLYISKNSTRLQPNPGYSATFTVQEKQTWWSKFMIIVGDDLPSQEVSSTDAIDTYEVMFTTDALGIVAKQVDHQTVVVRECCYFSNGQPGPALATGRISEDDVILSVNGIPIKSTQAFKDIIVNTSRPIVVRFKKASFDLFGETPRRGPSGGEYSLFG</sequence>
<proteinExistence type="inferred from homology"/>
<evidence type="ECO:0000256" key="3">
    <source>
        <dbReference type="ARBA" id="ARBA00023055"/>
    </source>
</evidence>
<evidence type="ECO:0000313" key="6">
    <source>
        <dbReference type="EMBL" id="ETV92557.1"/>
    </source>
</evidence>
<dbReference type="PANTHER" id="PTHR16166:SF93">
    <property type="entry name" value="INTERMEMBRANE LIPID TRANSFER PROTEIN VPS13"/>
    <property type="match status" value="1"/>
</dbReference>
<evidence type="ECO:0000256" key="1">
    <source>
        <dbReference type="ARBA" id="ARBA00006545"/>
    </source>
</evidence>
<dbReference type="GO" id="GO:0006869">
    <property type="term" value="P:lipid transport"/>
    <property type="evidence" value="ECO:0007669"/>
    <property type="project" value="UniProtKB-KW"/>
</dbReference>
<evidence type="ECO:0000259" key="5">
    <source>
        <dbReference type="Pfam" id="PF25036"/>
    </source>
</evidence>
<name>A0A024TGU0_9STRA</name>
<dbReference type="PANTHER" id="PTHR16166">
    <property type="entry name" value="VACUOLAR PROTEIN SORTING-ASSOCIATED PROTEIN VPS13"/>
    <property type="match status" value="1"/>
</dbReference>
<gene>
    <name evidence="6" type="ORF">H310_13221</name>
</gene>
<feature type="domain" description="Chorein N-terminal" evidence="4">
    <location>
        <begin position="4"/>
        <end position="676"/>
    </location>
</feature>
<organism evidence="6">
    <name type="scientific">Aphanomyces invadans</name>
    <dbReference type="NCBI Taxonomy" id="157072"/>
    <lineage>
        <taxon>Eukaryota</taxon>
        <taxon>Sar</taxon>
        <taxon>Stramenopiles</taxon>
        <taxon>Oomycota</taxon>
        <taxon>Saprolegniomycetes</taxon>
        <taxon>Saprolegniales</taxon>
        <taxon>Verrucalvaceae</taxon>
        <taxon>Aphanomyces</taxon>
    </lineage>
</organism>
<dbReference type="EMBL" id="KI913999">
    <property type="protein sequence ID" value="ETV92557.1"/>
    <property type="molecule type" value="Genomic_DNA"/>
</dbReference>
<dbReference type="OrthoDB" id="428159at2759"/>
<comment type="similarity">
    <text evidence="1">Belongs to the VPS13 family.</text>
</comment>
<dbReference type="InterPro" id="IPR026847">
    <property type="entry name" value="VPS13"/>
</dbReference>
<dbReference type="InterPro" id="IPR009543">
    <property type="entry name" value="VPS13_VAB"/>
</dbReference>
<accession>A0A024TGU0</accession>
<dbReference type="Pfam" id="PF12624">
    <property type="entry name" value="VPS13_N"/>
    <property type="match status" value="1"/>
</dbReference>
<keyword evidence="3" id="KW-0445">Lipid transport</keyword>
<dbReference type="InterPro" id="IPR026854">
    <property type="entry name" value="VPS13_N"/>
</dbReference>
<protein>
    <recommendedName>
        <fullName evidence="7">PDZ domain-containing protein</fullName>
    </recommendedName>
</protein>
<dbReference type="VEuPathDB" id="FungiDB:H310_13221"/>
<dbReference type="GO" id="GO:0045053">
    <property type="term" value="P:protein retention in Golgi apparatus"/>
    <property type="evidence" value="ECO:0007669"/>
    <property type="project" value="TreeGrafter"/>
</dbReference>
<dbReference type="GO" id="GO:0006623">
    <property type="term" value="P:protein targeting to vacuole"/>
    <property type="evidence" value="ECO:0007669"/>
    <property type="project" value="TreeGrafter"/>
</dbReference>
<evidence type="ECO:0000259" key="4">
    <source>
        <dbReference type="Pfam" id="PF12624"/>
    </source>
</evidence>
<feature type="domain" description="Vacuolar protein sorting-associated protein 13 VPS13 adaptor binding" evidence="5">
    <location>
        <begin position="1764"/>
        <end position="2240"/>
    </location>
</feature>